<feature type="region of interest" description="Disordered" evidence="1">
    <location>
        <begin position="1"/>
        <end position="83"/>
    </location>
</feature>
<proteinExistence type="predicted"/>
<evidence type="ECO:0000313" key="2">
    <source>
        <dbReference type="EMBL" id="KJA13446.1"/>
    </source>
</evidence>
<gene>
    <name evidence="2" type="ORF">HYPSUDRAFT_209544</name>
</gene>
<evidence type="ECO:0000313" key="3">
    <source>
        <dbReference type="Proteomes" id="UP000054270"/>
    </source>
</evidence>
<sequence>MSSGAPAGIDKTSDTARGASDNQSPSDGITTETIQPDSGGSSPETSTQRLFLVRTIPPHRRRLSAPPGTSRPPQNQAPGDESLRRTQLSTAFSMLSAVDRAGIINSFIPPSSVNVVRPDILCPPTPTGAPAPGAFIFTEAKENCIIPSLSGGDRYDVAHHPAYIRLASHGHHLPLAIFLTRSMEKVFLELQSFPKTTGIDLNSLDLCIELVLSIRFECLKCFKCVGFSLQEEYSLQLEVGNVPDVILPAKHASHIGSY</sequence>
<evidence type="ECO:0000256" key="1">
    <source>
        <dbReference type="SAM" id="MobiDB-lite"/>
    </source>
</evidence>
<reference evidence="3" key="1">
    <citation type="submission" date="2014-04" db="EMBL/GenBank/DDBJ databases">
        <title>Evolutionary Origins and Diversification of the Mycorrhizal Mutualists.</title>
        <authorList>
            <consortium name="DOE Joint Genome Institute"/>
            <consortium name="Mycorrhizal Genomics Consortium"/>
            <person name="Kohler A."/>
            <person name="Kuo A."/>
            <person name="Nagy L.G."/>
            <person name="Floudas D."/>
            <person name="Copeland A."/>
            <person name="Barry K.W."/>
            <person name="Cichocki N."/>
            <person name="Veneault-Fourrey C."/>
            <person name="LaButti K."/>
            <person name="Lindquist E.A."/>
            <person name="Lipzen A."/>
            <person name="Lundell T."/>
            <person name="Morin E."/>
            <person name="Murat C."/>
            <person name="Riley R."/>
            <person name="Ohm R."/>
            <person name="Sun H."/>
            <person name="Tunlid A."/>
            <person name="Henrissat B."/>
            <person name="Grigoriev I.V."/>
            <person name="Hibbett D.S."/>
            <person name="Martin F."/>
        </authorList>
    </citation>
    <scope>NUCLEOTIDE SEQUENCE [LARGE SCALE GENOMIC DNA]</scope>
    <source>
        <strain evidence="3">FD-334 SS-4</strain>
    </source>
</reference>
<dbReference type="AlphaFoldDB" id="A0A0D2N9Z2"/>
<accession>A0A0D2N9Z2</accession>
<feature type="compositionally biased region" description="Polar residues" evidence="1">
    <location>
        <begin position="20"/>
        <end position="49"/>
    </location>
</feature>
<keyword evidence="3" id="KW-1185">Reference proteome</keyword>
<name>A0A0D2N9Z2_HYPSF</name>
<dbReference type="Proteomes" id="UP000054270">
    <property type="component" value="Unassembled WGS sequence"/>
</dbReference>
<protein>
    <submittedName>
        <fullName evidence="2">Uncharacterized protein</fullName>
    </submittedName>
</protein>
<organism evidence="2 3">
    <name type="scientific">Hypholoma sublateritium (strain FD-334 SS-4)</name>
    <dbReference type="NCBI Taxonomy" id="945553"/>
    <lineage>
        <taxon>Eukaryota</taxon>
        <taxon>Fungi</taxon>
        <taxon>Dikarya</taxon>
        <taxon>Basidiomycota</taxon>
        <taxon>Agaricomycotina</taxon>
        <taxon>Agaricomycetes</taxon>
        <taxon>Agaricomycetidae</taxon>
        <taxon>Agaricales</taxon>
        <taxon>Agaricineae</taxon>
        <taxon>Strophariaceae</taxon>
        <taxon>Hypholoma</taxon>
    </lineage>
</organism>
<dbReference type="EMBL" id="KN817741">
    <property type="protein sequence ID" value="KJA13446.1"/>
    <property type="molecule type" value="Genomic_DNA"/>
</dbReference>